<reference evidence="1" key="1">
    <citation type="submission" date="2022-06" db="EMBL/GenBank/DDBJ databases">
        <title>Solitalea sp. MAHUQ-68 isolated from rhizospheric soil.</title>
        <authorList>
            <person name="Huq M.A."/>
        </authorList>
    </citation>
    <scope>NUCLEOTIDE SEQUENCE</scope>
    <source>
        <strain evidence="1">MAHUQ-68</strain>
    </source>
</reference>
<dbReference type="AlphaFoldDB" id="A0A9X2EZU3"/>
<protein>
    <submittedName>
        <fullName evidence="1">Uncharacterized protein</fullName>
    </submittedName>
</protein>
<keyword evidence="2" id="KW-1185">Reference proteome</keyword>
<dbReference type="RefSeq" id="WP_252585747.1">
    <property type="nucleotide sequence ID" value="NZ_JAMWYS010000006.1"/>
</dbReference>
<proteinExistence type="predicted"/>
<dbReference type="EMBL" id="JAMWYS010000006">
    <property type="protein sequence ID" value="MCO4291510.1"/>
    <property type="molecule type" value="Genomic_DNA"/>
</dbReference>
<evidence type="ECO:0000313" key="1">
    <source>
        <dbReference type="EMBL" id="MCO4291510.1"/>
    </source>
</evidence>
<accession>A0A9X2EZU3</accession>
<name>A0A9X2EZU3_9SPHI</name>
<dbReference type="Proteomes" id="UP001155182">
    <property type="component" value="Unassembled WGS sequence"/>
</dbReference>
<gene>
    <name evidence="1" type="ORF">NF867_01365</name>
</gene>
<evidence type="ECO:0000313" key="2">
    <source>
        <dbReference type="Proteomes" id="UP001155182"/>
    </source>
</evidence>
<comment type="caution">
    <text evidence="1">The sequence shown here is derived from an EMBL/GenBank/DDBJ whole genome shotgun (WGS) entry which is preliminary data.</text>
</comment>
<sequence length="126" mass="14641">MNSTIQASDLHGEIAEWKNLVNTVRDELKKFNSSLTEVVKKRNADAMPFVEHFQNQFIRHSEVSDELFHDLKQADKAIKLKAEENGSDVSQLTVDDPEELRSRTSSYQKIFDELKSEYNTFLTKYN</sequence>
<organism evidence="1 2">
    <name type="scientific">Solitalea agri</name>
    <dbReference type="NCBI Taxonomy" id="2953739"/>
    <lineage>
        <taxon>Bacteria</taxon>
        <taxon>Pseudomonadati</taxon>
        <taxon>Bacteroidota</taxon>
        <taxon>Sphingobacteriia</taxon>
        <taxon>Sphingobacteriales</taxon>
        <taxon>Sphingobacteriaceae</taxon>
        <taxon>Solitalea</taxon>
    </lineage>
</organism>